<gene>
    <name evidence="2" type="ORF">BWR60_31300</name>
</gene>
<dbReference type="Proteomes" id="UP000196655">
    <property type="component" value="Unassembled WGS sequence"/>
</dbReference>
<feature type="signal peptide" evidence="1">
    <location>
        <begin position="1"/>
        <end position="20"/>
    </location>
</feature>
<evidence type="ECO:0000256" key="1">
    <source>
        <dbReference type="SAM" id="SignalP"/>
    </source>
</evidence>
<evidence type="ECO:0000313" key="2">
    <source>
        <dbReference type="EMBL" id="OWJ61372.1"/>
    </source>
</evidence>
<dbReference type="RefSeq" id="WP_088156433.1">
    <property type="nucleotide sequence ID" value="NZ_NHON01000105.1"/>
</dbReference>
<dbReference type="PROSITE" id="PS51257">
    <property type="entry name" value="PROKAR_LIPOPROTEIN"/>
    <property type="match status" value="1"/>
</dbReference>
<protein>
    <recommendedName>
        <fullName evidence="4">Lipoprotein</fullName>
    </recommendedName>
</protein>
<evidence type="ECO:0000313" key="3">
    <source>
        <dbReference type="Proteomes" id="UP000196655"/>
    </source>
</evidence>
<keyword evidence="1" id="KW-0732">Signal</keyword>
<dbReference type="EMBL" id="NHON01000105">
    <property type="protein sequence ID" value="OWJ61372.1"/>
    <property type="molecule type" value="Genomic_DNA"/>
</dbReference>
<accession>A0A211Z7X6</accession>
<proteinExistence type="predicted"/>
<reference evidence="3" key="1">
    <citation type="submission" date="2017-05" db="EMBL/GenBank/DDBJ databases">
        <authorList>
            <person name="Macchi M."/>
            <person name="Festa S."/>
            <person name="Coppotelli B.M."/>
            <person name="Morelli I.S."/>
        </authorList>
    </citation>
    <scope>NUCLEOTIDE SEQUENCE [LARGE SCALE GENOMIC DNA]</scope>
    <source>
        <strain evidence="3">I</strain>
    </source>
</reference>
<dbReference type="AlphaFoldDB" id="A0A211Z7X6"/>
<organism evidence="2 3">
    <name type="scientific">Inquilinus limosus</name>
    <dbReference type="NCBI Taxonomy" id="171674"/>
    <lineage>
        <taxon>Bacteria</taxon>
        <taxon>Pseudomonadati</taxon>
        <taxon>Pseudomonadota</taxon>
        <taxon>Alphaproteobacteria</taxon>
        <taxon>Rhodospirillales</taxon>
        <taxon>Rhodospirillaceae</taxon>
        <taxon>Inquilinus</taxon>
    </lineage>
</organism>
<evidence type="ECO:0008006" key="4">
    <source>
        <dbReference type="Google" id="ProtNLM"/>
    </source>
</evidence>
<feature type="chain" id="PRO_5012668135" description="Lipoprotein" evidence="1">
    <location>
        <begin position="21"/>
        <end position="164"/>
    </location>
</feature>
<keyword evidence="3" id="KW-1185">Reference proteome</keyword>
<comment type="caution">
    <text evidence="2">The sequence shown here is derived from an EMBL/GenBank/DDBJ whole genome shotgun (WGS) entry which is preliminary data.</text>
</comment>
<dbReference type="OrthoDB" id="7582696at2"/>
<sequence length="164" mass="16921">MVMRGCVGAVVLIVALAACAATPVAQGPGAEPAEAPSGPAVSWQGHPLREVTSLAALPAPVRRALGADNRGLDGMAERGGRFNVGDAVVEPLPMRRFITAGHDGDTWLVAFEQGGIVHSVTAVEISGGVMRRGWSLDCCMTTLAEVVRQVSAAAPRRSFIPTAP</sequence>
<name>A0A211Z7X6_9PROT</name>